<evidence type="ECO:0000313" key="2">
    <source>
        <dbReference type="EMBL" id="EEG75546.1"/>
    </source>
</evidence>
<dbReference type="Pfam" id="PF12724">
    <property type="entry name" value="Flavodoxin_5"/>
    <property type="match status" value="1"/>
</dbReference>
<organism evidence="2 3">
    <name type="scientific">[Clostridium] hylemonae DSM 15053</name>
    <dbReference type="NCBI Taxonomy" id="553973"/>
    <lineage>
        <taxon>Bacteria</taxon>
        <taxon>Bacillati</taxon>
        <taxon>Bacillota</taxon>
        <taxon>Clostridia</taxon>
        <taxon>Lachnospirales</taxon>
        <taxon>Lachnospiraceae</taxon>
    </lineage>
</organism>
<dbReference type="InterPro" id="IPR029039">
    <property type="entry name" value="Flavoprotein-like_sf"/>
</dbReference>
<dbReference type="SUPFAM" id="SSF52218">
    <property type="entry name" value="Flavoproteins"/>
    <property type="match status" value="1"/>
</dbReference>
<accession>C0BWU8</accession>
<sequence>MKTLIIYHSKTGFTKKYAEWLSEASGCTLLPFDNAKKADFAPYDTVVFASSFQAGTIRKLNAFKNLKLNGKNKIVIVTGCTPPGSPEVDTAVQNNFKTDAGAYKVFYLPGGLSYERMGAAGKLMMSAFCKMIKKSAGEDSEMYSRISHSYDNTSKEYLQPVINYLNSL</sequence>
<dbReference type="HOGENOM" id="CLU_108839_0_0_9"/>
<comment type="caution">
    <text evidence="2">The sequence shown here is derived from an EMBL/GenBank/DDBJ whole genome shotgun (WGS) entry which is preliminary data.</text>
</comment>
<dbReference type="EMBL" id="ABYI02000007">
    <property type="protein sequence ID" value="EEG75546.1"/>
    <property type="molecule type" value="Genomic_DNA"/>
</dbReference>
<dbReference type="STRING" id="553973.CLOHYLEM_04282"/>
<dbReference type="InterPro" id="IPR026816">
    <property type="entry name" value="Flavodoxin_dom"/>
</dbReference>
<reference evidence="2" key="1">
    <citation type="submission" date="2009-02" db="EMBL/GenBank/DDBJ databases">
        <authorList>
            <person name="Fulton L."/>
            <person name="Clifton S."/>
            <person name="Fulton B."/>
            <person name="Xu J."/>
            <person name="Minx P."/>
            <person name="Pepin K.H."/>
            <person name="Johnson M."/>
            <person name="Bhonagiri V."/>
            <person name="Nash W.E."/>
            <person name="Mardis E.R."/>
            <person name="Wilson R.K."/>
        </authorList>
    </citation>
    <scope>NUCLEOTIDE SEQUENCE [LARGE SCALE GENOMIC DNA]</scope>
    <source>
        <strain evidence="2">DSM 15053</strain>
    </source>
</reference>
<dbReference type="eggNOG" id="COG0716">
    <property type="taxonomic scope" value="Bacteria"/>
</dbReference>
<dbReference type="GO" id="GO:0006783">
    <property type="term" value="P:heme biosynthetic process"/>
    <property type="evidence" value="ECO:0007669"/>
    <property type="project" value="TreeGrafter"/>
</dbReference>
<reference evidence="2" key="2">
    <citation type="submission" date="2013-06" db="EMBL/GenBank/DDBJ databases">
        <title>Draft genome sequence of Clostridium hylemonae (DSM 15053).</title>
        <authorList>
            <person name="Sudarsanam P."/>
            <person name="Ley R."/>
            <person name="Guruge J."/>
            <person name="Turnbaugh P.J."/>
            <person name="Mahowald M."/>
            <person name="Liep D."/>
            <person name="Gordon J."/>
        </authorList>
    </citation>
    <scope>NUCLEOTIDE SEQUENCE</scope>
    <source>
        <strain evidence="2">DSM 15053</strain>
    </source>
</reference>
<dbReference type="PANTHER" id="PTHR38030:SF2">
    <property type="entry name" value="PROTOPORPHYRINOGEN IX DEHYDROGENASE [QUINONE]"/>
    <property type="match status" value="1"/>
</dbReference>
<gene>
    <name evidence="2" type="ORF">CLOHYLEM_04282</name>
</gene>
<feature type="domain" description="Flavodoxin" evidence="1">
    <location>
        <begin position="4"/>
        <end position="135"/>
    </location>
</feature>
<dbReference type="RefSeq" id="WP_006441614.1">
    <property type="nucleotide sequence ID" value="NZ_CP036524.1"/>
</dbReference>
<protein>
    <recommendedName>
        <fullName evidence="1">Flavodoxin domain-containing protein</fullName>
    </recommendedName>
</protein>
<dbReference type="AlphaFoldDB" id="C0BWU8"/>
<evidence type="ECO:0000259" key="1">
    <source>
        <dbReference type="Pfam" id="PF12724"/>
    </source>
</evidence>
<keyword evidence="3" id="KW-1185">Reference proteome</keyword>
<proteinExistence type="predicted"/>
<dbReference type="OrthoDB" id="2146857at2"/>
<name>C0BWU8_9FIRM</name>
<dbReference type="GO" id="GO:0010181">
    <property type="term" value="F:FMN binding"/>
    <property type="evidence" value="ECO:0007669"/>
    <property type="project" value="TreeGrafter"/>
</dbReference>
<evidence type="ECO:0000313" key="3">
    <source>
        <dbReference type="Proteomes" id="UP000004893"/>
    </source>
</evidence>
<dbReference type="InterPro" id="IPR052200">
    <property type="entry name" value="Protoporphyrinogen_IX_DH"/>
</dbReference>
<dbReference type="Proteomes" id="UP000004893">
    <property type="component" value="Unassembled WGS sequence"/>
</dbReference>
<dbReference type="GO" id="GO:0070819">
    <property type="term" value="F:menaquinone-dependent protoporphyrinogen oxidase activity"/>
    <property type="evidence" value="ECO:0007669"/>
    <property type="project" value="TreeGrafter"/>
</dbReference>
<dbReference type="PANTHER" id="PTHR38030">
    <property type="entry name" value="PROTOPORPHYRINOGEN IX DEHYDROGENASE [MENAQUINONE]"/>
    <property type="match status" value="1"/>
</dbReference>
<dbReference type="Gene3D" id="3.40.50.360">
    <property type="match status" value="1"/>
</dbReference>